<sequence>MYPLLEADPNRFCVVWYMASVTSCSRFQPPGHMGSFISISLVILPKLTPTLTGSSGQNPVYPGMKWG</sequence>
<protein>
    <submittedName>
        <fullName evidence="1">Uncharacterized protein</fullName>
    </submittedName>
</protein>
<accession>A0AAV4NQ03</accession>
<keyword evidence="2" id="KW-1185">Reference proteome</keyword>
<proteinExistence type="predicted"/>
<comment type="caution">
    <text evidence="1">The sequence shown here is derived from an EMBL/GenBank/DDBJ whole genome shotgun (WGS) entry which is preliminary data.</text>
</comment>
<dbReference type="Proteomes" id="UP001054945">
    <property type="component" value="Unassembled WGS sequence"/>
</dbReference>
<organism evidence="1 2">
    <name type="scientific">Caerostris extrusa</name>
    <name type="common">Bark spider</name>
    <name type="synonym">Caerostris bankana</name>
    <dbReference type="NCBI Taxonomy" id="172846"/>
    <lineage>
        <taxon>Eukaryota</taxon>
        <taxon>Metazoa</taxon>
        <taxon>Ecdysozoa</taxon>
        <taxon>Arthropoda</taxon>
        <taxon>Chelicerata</taxon>
        <taxon>Arachnida</taxon>
        <taxon>Araneae</taxon>
        <taxon>Araneomorphae</taxon>
        <taxon>Entelegynae</taxon>
        <taxon>Araneoidea</taxon>
        <taxon>Araneidae</taxon>
        <taxon>Caerostris</taxon>
    </lineage>
</organism>
<gene>
    <name evidence="1" type="ORF">CEXT_215141</name>
</gene>
<dbReference type="AlphaFoldDB" id="A0AAV4NQ03"/>
<dbReference type="EMBL" id="BPLR01021178">
    <property type="protein sequence ID" value="GIX86887.1"/>
    <property type="molecule type" value="Genomic_DNA"/>
</dbReference>
<reference evidence="1 2" key="1">
    <citation type="submission" date="2021-06" db="EMBL/GenBank/DDBJ databases">
        <title>Caerostris extrusa draft genome.</title>
        <authorList>
            <person name="Kono N."/>
            <person name="Arakawa K."/>
        </authorList>
    </citation>
    <scope>NUCLEOTIDE SEQUENCE [LARGE SCALE GENOMIC DNA]</scope>
</reference>
<evidence type="ECO:0000313" key="1">
    <source>
        <dbReference type="EMBL" id="GIX86887.1"/>
    </source>
</evidence>
<evidence type="ECO:0000313" key="2">
    <source>
        <dbReference type="Proteomes" id="UP001054945"/>
    </source>
</evidence>
<name>A0AAV4NQ03_CAEEX</name>